<organism evidence="3 4">
    <name type="scientific">Daldinia eschscholtzii</name>
    <dbReference type="NCBI Taxonomy" id="292717"/>
    <lineage>
        <taxon>Eukaryota</taxon>
        <taxon>Fungi</taxon>
        <taxon>Dikarya</taxon>
        <taxon>Ascomycota</taxon>
        <taxon>Pezizomycotina</taxon>
        <taxon>Sordariomycetes</taxon>
        <taxon>Xylariomycetidae</taxon>
        <taxon>Xylariales</taxon>
        <taxon>Hypoxylaceae</taxon>
        <taxon>Daldinia</taxon>
    </lineage>
</organism>
<evidence type="ECO:0000313" key="3">
    <source>
        <dbReference type="EMBL" id="KAK6957660.1"/>
    </source>
</evidence>
<dbReference type="SUPFAM" id="SSF81383">
    <property type="entry name" value="F-box domain"/>
    <property type="match status" value="1"/>
</dbReference>
<feature type="domain" description="F-box" evidence="2">
    <location>
        <begin position="6"/>
        <end position="55"/>
    </location>
</feature>
<evidence type="ECO:0000313" key="4">
    <source>
        <dbReference type="Proteomes" id="UP001369815"/>
    </source>
</evidence>
<dbReference type="EMBL" id="JBANMG010000001">
    <property type="protein sequence ID" value="KAK6957660.1"/>
    <property type="molecule type" value="Genomic_DNA"/>
</dbReference>
<reference evidence="3 4" key="1">
    <citation type="journal article" date="2024" name="Front Chem Biol">
        <title>Unveiling the potential of Daldinia eschscholtzii MFLUCC 19-0629 through bioactivity and bioinformatics studies for enhanced sustainable agriculture production.</title>
        <authorList>
            <person name="Brooks S."/>
            <person name="Weaver J.A."/>
            <person name="Klomchit A."/>
            <person name="Alharthi S.A."/>
            <person name="Onlamun T."/>
            <person name="Nurani R."/>
            <person name="Vong T.K."/>
            <person name="Alberti F."/>
            <person name="Greco C."/>
        </authorList>
    </citation>
    <scope>NUCLEOTIDE SEQUENCE [LARGE SCALE GENOMIC DNA]</scope>
    <source>
        <strain evidence="3">MFLUCC 19-0629</strain>
    </source>
</reference>
<name>A0AAX6MYB8_9PEZI</name>
<dbReference type="PROSITE" id="PS50181">
    <property type="entry name" value="FBOX"/>
    <property type="match status" value="1"/>
</dbReference>
<dbReference type="Pfam" id="PF12937">
    <property type="entry name" value="F-box-like"/>
    <property type="match status" value="1"/>
</dbReference>
<protein>
    <recommendedName>
        <fullName evidence="2">F-box domain-containing protein</fullName>
    </recommendedName>
</protein>
<feature type="region of interest" description="Disordered" evidence="1">
    <location>
        <begin position="488"/>
        <end position="517"/>
    </location>
</feature>
<comment type="caution">
    <text evidence="3">The sequence shown here is derived from an EMBL/GenBank/DDBJ whole genome shotgun (WGS) entry which is preliminary data.</text>
</comment>
<accession>A0AAX6MYB8</accession>
<proteinExistence type="predicted"/>
<evidence type="ECO:0000256" key="1">
    <source>
        <dbReference type="SAM" id="MobiDB-lite"/>
    </source>
</evidence>
<keyword evidence="4" id="KW-1185">Reference proteome</keyword>
<gene>
    <name evidence="3" type="ORF">Daesc_000447</name>
</gene>
<dbReference type="AlphaFoldDB" id="A0AAX6MYB8"/>
<sequence>MEVDNMCPLLDIPLEVLLQISSYLTTSEYGNLRRVCRQLEVSLLQSFTHEFFTKRQFMISEFSLGALLDISKSRFAPSLTHLIISLERPPALPSLPIHMQIFSDAEQAVAYNRIREEYMSHQALITTGRDLELLSEALCNLPNLKTIGLRDFNSSGRYRDGGDNTWHAYGAPTFLRETNHPLDQPRFARHLESSLVESRIQYVSHIFMTMLRSLGKVKETHVRTQSETDGPTRFEVILRSCHLPSLAFNLPHYLESRIVPFLNDLKTLFLDLGPGSFSTLVVSKGGGYEGYLGLPLVTFLSRTPSLEHLRLNFRNCAMDETKHLFQWLTRPPTTPGSLDPSTPTITQGVNGNSMQGNLPRIPQTPAFQHLKELELGMLTIEPSHLLNIYKRFKSSLRIISLHKVTFSSQSQMIATDKINIWASFFGQMAKLKFDLSAIRLSFLKQLHSMSTYSVEFKGKDQPPNTPSYTTEWTGNDFERASGELIESINIDWPPDQDMQEDSDTSEPEDDGEDIDDE</sequence>
<dbReference type="Proteomes" id="UP001369815">
    <property type="component" value="Unassembled WGS sequence"/>
</dbReference>
<evidence type="ECO:0000259" key="2">
    <source>
        <dbReference type="PROSITE" id="PS50181"/>
    </source>
</evidence>
<dbReference type="InterPro" id="IPR036047">
    <property type="entry name" value="F-box-like_dom_sf"/>
</dbReference>
<dbReference type="InterPro" id="IPR001810">
    <property type="entry name" value="F-box_dom"/>
</dbReference>
<feature type="compositionally biased region" description="Acidic residues" evidence="1">
    <location>
        <begin position="497"/>
        <end position="517"/>
    </location>
</feature>